<dbReference type="Proteomes" id="UP000186736">
    <property type="component" value="Unassembled WGS sequence"/>
</dbReference>
<sequence>MSSFKKGDVVVMRSGGPKMTVTDIGDYSGSGLGPEDGVKCQWFEKTKLFEKVFDAVALKIYTAPSIGVVSTRA</sequence>
<name>A0A1Q9R7M9_PSEPU</name>
<evidence type="ECO:0000313" key="2">
    <source>
        <dbReference type="Proteomes" id="UP000186736"/>
    </source>
</evidence>
<reference evidence="1 2" key="1">
    <citation type="submission" date="2016-10" db="EMBL/GenBank/DDBJ databases">
        <title>Genome Sequence of Pseudomonas putida GM4FR.</title>
        <authorList>
            <person name="Poehlein A."/>
            <person name="Wemheuer F."/>
            <person name="Hollensteiner J."/>
            <person name="Wemheuer B."/>
        </authorList>
    </citation>
    <scope>NUCLEOTIDE SEQUENCE [LARGE SCALE GENOMIC DNA]</scope>
    <source>
        <strain evidence="1 2">GM4FR</strain>
    </source>
</reference>
<dbReference type="RefSeq" id="WP_075802562.1">
    <property type="nucleotide sequence ID" value="NZ_MKZO01000012.1"/>
</dbReference>
<dbReference type="OrthoDB" id="1264301at2"/>
<accession>A0A1Q9R7M9</accession>
<gene>
    <name evidence="1" type="ORF">PSEMO_15620</name>
</gene>
<organism evidence="1 2">
    <name type="scientific">Pseudomonas putida</name>
    <name type="common">Arthrobacter siderocapsulatus</name>
    <dbReference type="NCBI Taxonomy" id="303"/>
    <lineage>
        <taxon>Bacteria</taxon>
        <taxon>Pseudomonadati</taxon>
        <taxon>Pseudomonadota</taxon>
        <taxon>Gammaproteobacteria</taxon>
        <taxon>Pseudomonadales</taxon>
        <taxon>Pseudomonadaceae</taxon>
        <taxon>Pseudomonas</taxon>
    </lineage>
</organism>
<proteinExistence type="predicted"/>
<dbReference type="Pfam" id="PF09926">
    <property type="entry name" value="DUF2158"/>
    <property type="match status" value="1"/>
</dbReference>
<protein>
    <recommendedName>
        <fullName evidence="3">DUF2158 domain-containing protein</fullName>
    </recommendedName>
</protein>
<dbReference type="AlphaFoldDB" id="A0A1Q9R7M9"/>
<evidence type="ECO:0008006" key="3">
    <source>
        <dbReference type="Google" id="ProtNLM"/>
    </source>
</evidence>
<comment type="caution">
    <text evidence="1">The sequence shown here is derived from an EMBL/GenBank/DDBJ whole genome shotgun (WGS) entry which is preliminary data.</text>
</comment>
<dbReference type="InterPro" id="IPR019226">
    <property type="entry name" value="DUF2158"/>
</dbReference>
<evidence type="ECO:0000313" key="1">
    <source>
        <dbReference type="EMBL" id="OLS63423.1"/>
    </source>
</evidence>
<dbReference type="EMBL" id="MKZO01000012">
    <property type="protein sequence ID" value="OLS63423.1"/>
    <property type="molecule type" value="Genomic_DNA"/>
</dbReference>